<dbReference type="STRING" id="436010.A0A166S0Z1"/>
<feature type="region of interest" description="Disordered" evidence="6">
    <location>
        <begin position="1"/>
        <end position="45"/>
    </location>
</feature>
<dbReference type="OrthoDB" id="17255at2759"/>
<dbReference type="PANTHER" id="PTHR10657:SF4">
    <property type="entry name" value="PEPTIDYL-PROLYL CIS-TRANS ISOMERASE-RELATED"/>
    <property type="match status" value="1"/>
</dbReference>
<evidence type="ECO:0000256" key="1">
    <source>
        <dbReference type="ARBA" id="ARBA00000971"/>
    </source>
</evidence>
<dbReference type="InterPro" id="IPR001202">
    <property type="entry name" value="WW_dom"/>
</dbReference>
<name>A0A166S0Z1_9AGAM</name>
<keyword evidence="11" id="KW-1185">Reference proteome</keyword>
<feature type="domain" description="PpiC" evidence="8">
    <location>
        <begin position="46"/>
        <end position="147"/>
    </location>
</feature>
<dbReference type="PROSITE" id="PS50198">
    <property type="entry name" value="PPIC_PPIASE_2"/>
    <property type="match status" value="1"/>
</dbReference>
<dbReference type="AlphaFoldDB" id="A0A166S0Z1"/>
<dbReference type="InterPro" id="IPR000297">
    <property type="entry name" value="PPIase_PpiC"/>
</dbReference>
<dbReference type="SUPFAM" id="SSF54534">
    <property type="entry name" value="FKBP-like"/>
    <property type="match status" value="1"/>
</dbReference>
<dbReference type="Pfam" id="PF03476">
    <property type="entry name" value="MOSC_N"/>
    <property type="match status" value="1"/>
</dbReference>
<dbReference type="Pfam" id="PF00639">
    <property type="entry name" value="Rotamase"/>
    <property type="match status" value="1"/>
</dbReference>
<feature type="domain" description="WW" evidence="7">
    <location>
        <begin position="1"/>
        <end position="25"/>
    </location>
</feature>
<dbReference type="InterPro" id="IPR046357">
    <property type="entry name" value="PPIase_dom_sf"/>
</dbReference>
<gene>
    <name evidence="10" type="ORF">FIBSPDRAFT_885355</name>
</gene>
<comment type="catalytic activity">
    <reaction evidence="1">
        <text>[protein]-peptidylproline (omega=180) = [protein]-peptidylproline (omega=0)</text>
        <dbReference type="Rhea" id="RHEA:16237"/>
        <dbReference type="Rhea" id="RHEA-COMP:10747"/>
        <dbReference type="Rhea" id="RHEA-COMP:10748"/>
        <dbReference type="ChEBI" id="CHEBI:83833"/>
        <dbReference type="ChEBI" id="CHEBI:83834"/>
        <dbReference type="EC" id="5.2.1.8"/>
    </reaction>
</comment>
<feature type="compositionally biased region" description="Polar residues" evidence="6">
    <location>
        <begin position="1"/>
        <end position="13"/>
    </location>
</feature>
<evidence type="ECO:0000256" key="6">
    <source>
        <dbReference type="SAM" id="MobiDB-lite"/>
    </source>
</evidence>
<dbReference type="PROSITE" id="PS51340">
    <property type="entry name" value="MOSC"/>
    <property type="match status" value="1"/>
</dbReference>
<feature type="domain" description="MOSC" evidence="9">
    <location>
        <begin position="323"/>
        <end position="500"/>
    </location>
</feature>
<evidence type="ECO:0000259" key="7">
    <source>
        <dbReference type="PROSITE" id="PS50020"/>
    </source>
</evidence>
<evidence type="ECO:0000256" key="5">
    <source>
        <dbReference type="PROSITE-ProRule" id="PRU00278"/>
    </source>
</evidence>
<dbReference type="GO" id="GO:0030170">
    <property type="term" value="F:pyridoxal phosphate binding"/>
    <property type="evidence" value="ECO:0007669"/>
    <property type="project" value="InterPro"/>
</dbReference>
<dbReference type="Gene3D" id="3.10.50.40">
    <property type="match status" value="1"/>
</dbReference>
<dbReference type="PANTHER" id="PTHR10657">
    <property type="entry name" value="PEPTIDYL-PROLYL CIS-TRANS ISOMERASE"/>
    <property type="match status" value="1"/>
</dbReference>
<dbReference type="InterPro" id="IPR005303">
    <property type="entry name" value="MOCOS_middle"/>
</dbReference>
<sequence>MSNSKSTPYYFNNDTKESSWEPPAGLSPEEIKGLPGATLLQPSSAPSKVRASHLLIKHSGSRRPASWKEPMITRSKEEAIDILKGHEAEIAGDPEKFKELAKIHSDCSSHEAGGDLGWFGHGQMQKPFEDGAYGLEVGKISDIISSDSAVSDPVKMFGQAFSALSNSLLGHRATPLEEIQSQKIHVSKILVHPIKSCRGISVSEARYSPEGLEFDRKWSIISTDRNKIITAREFPRMVLITPCIQADPTAAHGGTLEISFPEDSDCAEFSVPLHPDEDLLESWKILDNLAVHDHKNIDGFICEASSALSEDQTPSSILSKYFGYSVHLVYKGPRPRICDPTHDFPGLDASIWYQDGYPLLLLSEESVKAAEVETRKYVGVQGVEAKWVNDDLVIERFRPNIILSGGNPFVEDQWEEILINSACEDSGADGMSISVVSKCARCLACLTGLVGVRDKAVPFKVLMKFRSKVDPRLKNQACMGVNGLAAEEGVVKVGEWVHVKKLLSPPEDEE</sequence>
<evidence type="ECO:0000259" key="8">
    <source>
        <dbReference type="PROSITE" id="PS50198"/>
    </source>
</evidence>
<evidence type="ECO:0000313" key="10">
    <source>
        <dbReference type="EMBL" id="KZP28892.1"/>
    </source>
</evidence>
<evidence type="ECO:0000256" key="4">
    <source>
        <dbReference type="ARBA" id="ARBA00023235"/>
    </source>
</evidence>
<dbReference type="GO" id="GO:0005829">
    <property type="term" value="C:cytosol"/>
    <property type="evidence" value="ECO:0007669"/>
    <property type="project" value="TreeGrafter"/>
</dbReference>
<evidence type="ECO:0000256" key="3">
    <source>
        <dbReference type="ARBA" id="ARBA00023110"/>
    </source>
</evidence>
<evidence type="ECO:0000256" key="2">
    <source>
        <dbReference type="ARBA" id="ARBA00013194"/>
    </source>
</evidence>
<dbReference type="GO" id="GO:0003755">
    <property type="term" value="F:peptidyl-prolyl cis-trans isomerase activity"/>
    <property type="evidence" value="ECO:0007669"/>
    <property type="project" value="UniProtKB-KW"/>
</dbReference>
<dbReference type="Proteomes" id="UP000076532">
    <property type="component" value="Unassembled WGS sequence"/>
</dbReference>
<dbReference type="GO" id="GO:0005634">
    <property type="term" value="C:nucleus"/>
    <property type="evidence" value="ECO:0007669"/>
    <property type="project" value="TreeGrafter"/>
</dbReference>
<proteinExistence type="predicted"/>
<dbReference type="Pfam" id="PF03473">
    <property type="entry name" value="MOSC"/>
    <property type="match status" value="1"/>
</dbReference>
<accession>A0A166S0Z1</accession>
<reference evidence="10 11" key="1">
    <citation type="journal article" date="2016" name="Mol. Biol. Evol.">
        <title>Comparative Genomics of Early-Diverging Mushroom-Forming Fungi Provides Insights into the Origins of Lignocellulose Decay Capabilities.</title>
        <authorList>
            <person name="Nagy L.G."/>
            <person name="Riley R."/>
            <person name="Tritt A."/>
            <person name="Adam C."/>
            <person name="Daum C."/>
            <person name="Floudas D."/>
            <person name="Sun H."/>
            <person name="Yadav J.S."/>
            <person name="Pangilinan J."/>
            <person name="Larsson K.H."/>
            <person name="Matsuura K."/>
            <person name="Barry K."/>
            <person name="Labutti K."/>
            <person name="Kuo R."/>
            <person name="Ohm R.A."/>
            <person name="Bhattacharya S.S."/>
            <person name="Shirouzu T."/>
            <person name="Yoshinaga Y."/>
            <person name="Martin F.M."/>
            <person name="Grigoriev I.V."/>
            <person name="Hibbett D.S."/>
        </authorList>
    </citation>
    <scope>NUCLEOTIDE SEQUENCE [LARGE SCALE GENOMIC DNA]</scope>
    <source>
        <strain evidence="10 11">CBS 109695</strain>
    </source>
</reference>
<dbReference type="FunFam" id="3.10.50.40:FF:000010">
    <property type="entry name" value="Peptidyl-prolyl cis-trans isomerase Pin1"/>
    <property type="match status" value="1"/>
</dbReference>
<protein>
    <recommendedName>
        <fullName evidence="2">peptidylprolyl isomerase</fullName>
        <ecNumber evidence="2">5.2.1.8</ecNumber>
    </recommendedName>
</protein>
<dbReference type="CDD" id="cd00201">
    <property type="entry name" value="WW"/>
    <property type="match status" value="1"/>
</dbReference>
<evidence type="ECO:0000259" key="9">
    <source>
        <dbReference type="PROSITE" id="PS51340"/>
    </source>
</evidence>
<dbReference type="Gene3D" id="2.20.70.10">
    <property type="match status" value="1"/>
</dbReference>
<dbReference type="EC" id="5.2.1.8" evidence="2"/>
<keyword evidence="3 5" id="KW-0697">Rotamase</keyword>
<organism evidence="10 11">
    <name type="scientific">Athelia psychrophila</name>
    <dbReference type="NCBI Taxonomy" id="1759441"/>
    <lineage>
        <taxon>Eukaryota</taxon>
        <taxon>Fungi</taxon>
        <taxon>Dikarya</taxon>
        <taxon>Basidiomycota</taxon>
        <taxon>Agaricomycotina</taxon>
        <taxon>Agaricomycetes</taxon>
        <taxon>Agaricomycetidae</taxon>
        <taxon>Atheliales</taxon>
        <taxon>Atheliaceae</taxon>
        <taxon>Athelia</taxon>
    </lineage>
</organism>
<dbReference type="SUPFAM" id="SSF141673">
    <property type="entry name" value="MOSC N-terminal domain-like"/>
    <property type="match status" value="1"/>
</dbReference>
<dbReference type="InterPro" id="IPR005302">
    <property type="entry name" value="MoCF_Sase_C"/>
</dbReference>
<dbReference type="GO" id="GO:0030151">
    <property type="term" value="F:molybdenum ion binding"/>
    <property type="evidence" value="ECO:0007669"/>
    <property type="project" value="InterPro"/>
</dbReference>
<dbReference type="EMBL" id="KV417501">
    <property type="protein sequence ID" value="KZP28892.1"/>
    <property type="molecule type" value="Genomic_DNA"/>
</dbReference>
<dbReference type="InterPro" id="IPR051370">
    <property type="entry name" value="PPIase_Pin1"/>
</dbReference>
<keyword evidence="4 5" id="KW-0413">Isomerase</keyword>
<dbReference type="PROSITE" id="PS50020">
    <property type="entry name" value="WW_DOMAIN_2"/>
    <property type="match status" value="1"/>
</dbReference>
<evidence type="ECO:0000313" key="11">
    <source>
        <dbReference type="Proteomes" id="UP000076532"/>
    </source>
</evidence>